<reference evidence="2 3" key="1">
    <citation type="journal article" date="2015" name="Sci. Rep.">
        <title>Chromosome-level genome map provides insights into diverse defense mechanisms in the medicinal fungus Ganoderma sinense.</title>
        <authorList>
            <person name="Zhu Y."/>
            <person name="Xu J."/>
            <person name="Sun C."/>
            <person name="Zhou S."/>
            <person name="Xu H."/>
            <person name="Nelson D.R."/>
            <person name="Qian J."/>
            <person name="Song J."/>
            <person name="Luo H."/>
            <person name="Xiang L."/>
            <person name="Li Y."/>
            <person name="Xu Z."/>
            <person name="Ji A."/>
            <person name="Wang L."/>
            <person name="Lu S."/>
            <person name="Hayward A."/>
            <person name="Sun W."/>
            <person name="Li X."/>
            <person name="Schwartz D.C."/>
            <person name="Wang Y."/>
            <person name="Chen S."/>
        </authorList>
    </citation>
    <scope>NUCLEOTIDE SEQUENCE [LARGE SCALE GENOMIC DNA]</scope>
    <source>
        <strain evidence="2 3">ZZ0214-1</strain>
    </source>
</reference>
<accession>A0A2G8SIY4</accession>
<gene>
    <name evidence="2" type="ORF">GSI_04346</name>
</gene>
<comment type="caution">
    <text evidence="2">The sequence shown here is derived from an EMBL/GenBank/DDBJ whole genome shotgun (WGS) entry which is preliminary data.</text>
</comment>
<protein>
    <submittedName>
        <fullName evidence="2">Uncharacterized protein</fullName>
    </submittedName>
</protein>
<proteinExistence type="predicted"/>
<dbReference type="STRING" id="1077348.A0A2G8SIY4"/>
<name>A0A2G8SIY4_9APHY</name>
<dbReference type="OrthoDB" id="2930792at2759"/>
<sequence>MAWGYAVIRINPTATVLEDFGYPDILEAARAMRPKPHLVFLESELALSFPHDPWYPYAISPITPCPPPMAKGHNPEMCVPVFPNTHHRNGREAVRTDREFPYNNCYHWSMAEELKVRVRAKPENFDDGIAVHLPARELMKLWDMTSSDRIITERACKMDGPVGEDARLGAAPPTPLVSTADLGVGEEILSRAADEVDATALLEEGIRQGRDIHQHPSQESIKSEPSTGEGMEHDEDVSESHSLSKSSDGREVSIHSAASEFRAIVATGIFGLTNEERKFWPMVDLWLELADYLKQEDIPDPHELYREYEAALAK</sequence>
<evidence type="ECO:0000256" key="1">
    <source>
        <dbReference type="SAM" id="MobiDB-lite"/>
    </source>
</evidence>
<evidence type="ECO:0000313" key="3">
    <source>
        <dbReference type="Proteomes" id="UP000230002"/>
    </source>
</evidence>
<organism evidence="2 3">
    <name type="scientific">Ganoderma sinense ZZ0214-1</name>
    <dbReference type="NCBI Taxonomy" id="1077348"/>
    <lineage>
        <taxon>Eukaryota</taxon>
        <taxon>Fungi</taxon>
        <taxon>Dikarya</taxon>
        <taxon>Basidiomycota</taxon>
        <taxon>Agaricomycotina</taxon>
        <taxon>Agaricomycetes</taxon>
        <taxon>Polyporales</taxon>
        <taxon>Polyporaceae</taxon>
        <taxon>Ganoderma</taxon>
    </lineage>
</organism>
<evidence type="ECO:0000313" key="2">
    <source>
        <dbReference type="EMBL" id="PIL33721.1"/>
    </source>
</evidence>
<dbReference type="AlphaFoldDB" id="A0A2G8SIY4"/>
<keyword evidence="3" id="KW-1185">Reference proteome</keyword>
<dbReference type="EMBL" id="AYKW01000007">
    <property type="protein sequence ID" value="PIL33721.1"/>
    <property type="molecule type" value="Genomic_DNA"/>
</dbReference>
<dbReference type="Proteomes" id="UP000230002">
    <property type="component" value="Unassembled WGS sequence"/>
</dbReference>
<feature type="compositionally biased region" description="Polar residues" evidence="1">
    <location>
        <begin position="217"/>
        <end position="226"/>
    </location>
</feature>
<feature type="region of interest" description="Disordered" evidence="1">
    <location>
        <begin position="209"/>
        <end position="251"/>
    </location>
</feature>